<dbReference type="PANTHER" id="PTHR47510:SF3">
    <property type="entry name" value="ENDO_EXONUCLEASE_PHOSPHATASE DOMAIN-CONTAINING PROTEIN"/>
    <property type="match status" value="1"/>
</dbReference>
<evidence type="ECO:0000313" key="3">
    <source>
        <dbReference type="Proteomes" id="UP000823561"/>
    </source>
</evidence>
<dbReference type="PANTHER" id="PTHR47510">
    <property type="entry name" value="REVERSE TRANSCRIPTASE DOMAIN-CONTAINING PROTEIN"/>
    <property type="match status" value="1"/>
</dbReference>
<feature type="region of interest" description="Disordered" evidence="1">
    <location>
        <begin position="78"/>
        <end position="126"/>
    </location>
</feature>
<dbReference type="EMBL" id="JADWDJ010000019">
    <property type="protein sequence ID" value="KAG5265321.1"/>
    <property type="molecule type" value="Genomic_DNA"/>
</dbReference>
<dbReference type="AlphaFoldDB" id="A0AAV6FU96"/>
<dbReference type="Proteomes" id="UP000823561">
    <property type="component" value="Chromosome 19"/>
</dbReference>
<protein>
    <submittedName>
        <fullName evidence="2">Uncharacterized protein</fullName>
    </submittedName>
</protein>
<evidence type="ECO:0000256" key="1">
    <source>
        <dbReference type="SAM" id="MobiDB-lite"/>
    </source>
</evidence>
<comment type="caution">
    <text evidence="2">The sequence shown here is derived from an EMBL/GenBank/DDBJ whole genome shotgun (WGS) entry which is preliminary data.</text>
</comment>
<evidence type="ECO:0000313" key="2">
    <source>
        <dbReference type="EMBL" id="KAG5265321.1"/>
    </source>
</evidence>
<gene>
    <name evidence="2" type="ORF">AALO_G00240970</name>
</gene>
<accession>A0AAV6FU96</accession>
<feature type="region of interest" description="Disordered" evidence="1">
    <location>
        <begin position="1"/>
        <end position="23"/>
    </location>
</feature>
<feature type="compositionally biased region" description="Basic and acidic residues" evidence="1">
    <location>
        <begin position="1"/>
        <end position="14"/>
    </location>
</feature>
<feature type="compositionally biased region" description="Polar residues" evidence="1">
    <location>
        <begin position="78"/>
        <end position="118"/>
    </location>
</feature>
<keyword evidence="3" id="KW-1185">Reference proteome</keyword>
<organism evidence="2 3">
    <name type="scientific">Alosa alosa</name>
    <name type="common">allis shad</name>
    <dbReference type="NCBI Taxonomy" id="278164"/>
    <lineage>
        <taxon>Eukaryota</taxon>
        <taxon>Metazoa</taxon>
        <taxon>Chordata</taxon>
        <taxon>Craniata</taxon>
        <taxon>Vertebrata</taxon>
        <taxon>Euteleostomi</taxon>
        <taxon>Actinopterygii</taxon>
        <taxon>Neopterygii</taxon>
        <taxon>Teleostei</taxon>
        <taxon>Clupei</taxon>
        <taxon>Clupeiformes</taxon>
        <taxon>Clupeoidei</taxon>
        <taxon>Clupeidae</taxon>
        <taxon>Alosa</taxon>
    </lineage>
</organism>
<reference evidence="2" key="1">
    <citation type="submission" date="2020-10" db="EMBL/GenBank/DDBJ databases">
        <title>Chromosome-scale genome assembly of the Allis shad, Alosa alosa.</title>
        <authorList>
            <person name="Margot Z."/>
            <person name="Christophe K."/>
            <person name="Cabau C."/>
            <person name="Louis A."/>
            <person name="Berthelot C."/>
            <person name="Parey E."/>
            <person name="Roest Crollius H."/>
            <person name="Montfort J."/>
            <person name="Robinson-Rechavi M."/>
            <person name="Bucao C."/>
            <person name="Bouchez O."/>
            <person name="Gislard M."/>
            <person name="Lluch J."/>
            <person name="Milhes M."/>
            <person name="Lampietro C."/>
            <person name="Lopez Roques C."/>
            <person name="Donnadieu C."/>
            <person name="Braasch I."/>
            <person name="Desvignes T."/>
            <person name="Postlethwait J."/>
            <person name="Bobe J."/>
            <person name="Guiguen Y."/>
        </authorList>
    </citation>
    <scope>NUCLEOTIDE SEQUENCE</scope>
    <source>
        <strain evidence="2">M-15738</strain>
        <tissue evidence="2">Blood</tissue>
    </source>
</reference>
<sequence length="219" mass="24310">MPDVKARGRTKVEEPNVESANEVQWEGSQYKKGHFLCLNQGVEDLEDLSYLQESDFLSFLRPIEARKLLSLLRKSSQQDVLDSPPSNQSNQQFRSTSTSPVTQSDEMHLSAQNSTCPQKTHPPLHEQPLCLSADSVKRTLAAINTRKATGPDNIPGRGAEGLRGELKDVFTDIFNTSLKQAIVPSCFKAATIIPVRRKLLHPASMTTARGTDTHHHEVL</sequence>
<name>A0AAV6FU96_9TELE</name>
<proteinExistence type="predicted"/>